<protein>
    <recommendedName>
        <fullName evidence="1">DUF8211 domain-containing protein</fullName>
    </recommendedName>
</protein>
<dbReference type="VEuPathDB" id="FungiDB:RhiirFUN_003367"/>
<dbReference type="Proteomes" id="UP000232722">
    <property type="component" value="Unassembled WGS sequence"/>
</dbReference>
<accession>A0A2N0NXW0</accession>
<dbReference type="Pfam" id="PF26638">
    <property type="entry name" value="DUF8211"/>
    <property type="match status" value="1"/>
</dbReference>
<reference evidence="2 3" key="1">
    <citation type="submission" date="2016-04" db="EMBL/GenBank/DDBJ databases">
        <title>Genome analyses suggest a sexual origin of heterokaryosis in a supposedly ancient asexual fungus.</title>
        <authorList>
            <person name="Ropars J."/>
            <person name="Sedzielewska K."/>
            <person name="Noel J."/>
            <person name="Charron P."/>
            <person name="Farinelli L."/>
            <person name="Marton T."/>
            <person name="Kruger M."/>
            <person name="Pelin A."/>
            <person name="Brachmann A."/>
            <person name="Corradi N."/>
        </authorList>
    </citation>
    <scope>NUCLEOTIDE SEQUENCE [LARGE SCALE GENOMIC DNA]</scope>
    <source>
        <strain evidence="2 3">A5</strain>
    </source>
</reference>
<dbReference type="VEuPathDB" id="FungiDB:RhiirA1_477620"/>
<feature type="domain" description="DUF8211" evidence="1">
    <location>
        <begin position="277"/>
        <end position="412"/>
    </location>
</feature>
<dbReference type="InterPro" id="IPR058524">
    <property type="entry name" value="DUF8211"/>
</dbReference>
<dbReference type="EMBL" id="LLXJ01002203">
    <property type="protein sequence ID" value="PKB99409.1"/>
    <property type="molecule type" value="Genomic_DNA"/>
</dbReference>
<dbReference type="VEuPathDB" id="FungiDB:FUN_014609"/>
<evidence type="ECO:0000259" key="1">
    <source>
        <dbReference type="Pfam" id="PF26638"/>
    </source>
</evidence>
<sequence>MSYFPRADDFAPSPGYDHTPAGPNDFIFNHDNTIQTVPPIDATLSDTPSLHNDFDDIRPFSSPNKNYIFSTKYEKFHVTPHHRAGYNKIYNFRRSKSFFFELVDHLPNTNQLQLKIYTNDYHMSSIPINHNSTSQLPNFKFQISKQLTHFFSTQKVIPRRLQEKFFTYIRKKLLECLDFITSRAQKEKKNNHMTKTFFNFSYKKYRFYFGIYLPCNHTHAVDPLTNTVATCSIPVPFTMSYHRHACIIHHKNLVLYFISKDNKIPDVSFCKTFKNFHASHLYNRWAKKKIHKNFSNRLGISFTTSYHAYNTSVVATKGPNFIYGKKYGNFKFTPSSSPKVKKRQEARFNALVRHTFHNAELDDNALTDDKLRAARHHKLLFEENQQFTAPIKHLRYKKKFIKPLKGYYTFPIPFPETKTVSAPAIADTICNDSSVAPISSSIPISLVNTDNWENVPEHYIPLIPQSAIYEGGRLNQPSRMKIWKKKLQPLAVGSNGWLAHMKEIYDNHSMLTKYEQDRIIAGIKWDTTSDQVTPEVPTVSGHLSKSEYKKREKRRKEKELKLAQKKREDTNILEELCSWVNTYEDVFTIGYYRDEIGLAFQPCAIMDDRPLKRHANDNGNLDTHFGYHINKKVAALWVERKVRISARHLIVFSLVPVLLSVVEEDQAGSNVFKEVRVRPGDG</sequence>
<comment type="caution">
    <text evidence="2">The sequence shown here is derived from an EMBL/GenBank/DDBJ whole genome shotgun (WGS) entry which is preliminary data.</text>
</comment>
<evidence type="ECO:0000313" key="3">
    <source>
        <dbReference type="Proteomes" id="UP000232722"/>
    </source>
</evidence>
<organism evidence="2 3">
    <name type="scientific">Rhizophagus irregularis</name>
    <dbReference type="NCBI Taxonomy" id="588596"/>
    <lineage>
        <taxon>Eukaryota</taxon>
        <taxon>Fungi</taxon>
        <taxon>Fungi incertae sedis</taxon>
        <taxon>Mucoromycota</taxon>
        <taxon>Glomeromycotina</taxon>
        <taxon>Glomeromycetes</taxon>
        <taxon>Glomerales</taxon>
        <taxon>Glomeraceae</taxon>
        <taxon>Rhizophagus</taxon>
    </lineage>
</organism>
<proteinExistence type="predicted"/>
<reference evidence="2 3" key="2">
    <citation type="submission" date="2017-09" db="EMBL/GenBank/DDBJ databases">
        <title>Extensive intraspecific genome diversity in a model arbuscular mycorrhizal fungus.</title>
        <authorList>
            <person name="Chen E.C."/>
            <person name="Morin E."/>
            <person name="Beaudet D."/>
            <person name="Noel J."/>
            <person name="Ndikumana S."/>
            <person name="Charron P."/>
            <person name="St-Onge C."/>
            <person name="Giorgi J."/>
            <person name="Grigoriev I.V."/>
            <person name="Roux C."/>
            <person name="Martin F.M."/>
            <person name="Corradi N."/>
        </authorList>
    </citation>
    <scope>NUCLEOTIDE SEQUENCE [LARGE SCALE GENOMIC DNA]</scope>
    <source>
        <strain evidence="2 3">A5</strain>
    </source>
</reference>
<name>A0A2N0NXW0_9GLOM</name>
<gene>
    <name evidence="2" type="ORF">RhiirA5_429747</name>
</gene>
<dbReference type="AlphaFoldDB" id="A0A2N0NXW0"/>
<evidence type="ECO:0000313" key="2">
    <source>
        <dbReference type="EMBL" id="PKB99409.1"/>
    </source>
</evidence>